<proteinExistence type="predicted"/>
<reference evidence="2" key="1">
    <citation type="submission" date="2022-12" db="EMBL/GenBank/DDBJ databases">
        <title>Genome assemblies of Blomia tropicalis.</title>
        <authorList>
            <person name="Cui Y."/>
        </authorList>
    </citation>
    <scope>NUCLEOTIDE SEQUENCE</scope>
    <source>
        <tissue evidence="2">Adult mites</tissue>
    </source>
</reference>
<evidence type="ECO:0000313" key="2">
    <source>
        <dbReference type="EMBL" id="KAJ6217438.1"/>
    </source>
</evidence>
<organism evidence="2 3">
    <name type="scientific">Blomia tropicalis</name>
    <name type="common">Mite</name>
    <dbReference type="NCBI Taxonomy" id="40697"/>
    <lineage>
        <taxon>Eukaryota</taxon>
        <taxon>Metazoa</taxon>
        <taxon>Ecdysozoa</taxon>
        <taxon>Arthropoda</taxon>
        <taxon>Chelicerata</taxon>
        <taxon>Arachnida</taxon>
        <taxon>Acari</taxon>
        <taxon>Acariformes</taxon>
        <taxon>Sarcoptiformes</taxon>
        <taxon>Astigmata</taxon>
        <taxon>Glycyphagoidea</taxon>
        <taxon>Echimyopodidae</taxon>
        <taxon>Blomia</taxon>
    </lineage>
</organism>
<gene>
    <name evidence="2" type="ORF">RDWZM_008595</name>
</gene>
<dbReference type="Proteomes" id="UP001142055">
    <property type="component" value="Chromosome 3"/>
</dbReference>
<accession>A0A9Q0M2C9</accession>
<keyword evidence="3" id="KW-1185">Reference proteome</keyword>
<sequence>MNTNKLCELTSVSANDIPVDCDSETSIYTISNSYNEKNIKDDIETVQLKIYTKHTNLDTLPLTFFERIHLARIHYFTIINCDYSAFDTDVFVEYQNPDRTHPPAVTICTHCLLCSLSNETIENTSALDILEHDAISHQLTFGPNVVIDCSFYSSTIEFEVTKFDCQDMMKVTIQEGHKCFTFFSDIYGELTKAIQKNSNLIMRFDQFPQIIFDISGNFLFDPFPELHWHKTHSTFNDMSKVSKMEPGLFLTIHDPSALPDMFNMYFHQLIPGTLTFLPFLKRVQKLLPSPYITKCFNYNSKLLPFKTIKIMNNWKSSRTRGECILHCMWDSLNKNHCIHFYSIFDKEMIFNEEANKSNKELLKMLLQNKSMINATVDGKIERFLKMCQQGQVHYRHYVKTKEMCFNHCPVECTETTFFDMNINEYTHSDNTSSRVIIEWAAQPVTNIIHQPKWDLWDLLGTLGGQVHIWLGISIIHLILFTIKIVRSSELIFESSFGGAFHWFRYIFARHYFNIYSVLHEYLNHNTIVFLEFYSPKETRPPAISICTQCILCSYFTNESKKEIYDKDILDNDLVLSLINEDGQENVTDNPYVPYLDIDITCVFLNDSIGTKFEVEHYKYYYECSEYGQPVVSMQEGRKCFTYFSQIYGMAPWEQKQNLYMRLEYLPAIEIKIIGQLLHGKNTSVTMALHSPDGLPSMYDIPYHHIVPNEIYFINFGKEEMNFVTQSNEIVCFNYRINDTENLIPDELDEQILNTNDNLKTSSGISIYRSQAECYIYCMWRHLCFNNTINFYADFTLDLINRVHFRHEMDLLNKRITKNDEYTMNNDDTIFLTKFGQNNATTYNEYIEYKKACLSICPPSCFEEQFPEILVQNSRMPNMNYTLVGFQWMSGNQVRVVTYKNKSRLEELMGMIGGHAHVWLAISAIHIIILAINLINRHCSIFTLILLKFPWKKEEKEEGENGEVVNESTYF</sequence>
<keyword evidence="1" id="KW-0812">Transmembrane</keyword>
<evidence type="ECO:0000256" key="1">
    <source>
        <dbReference type="SAM" id="Phobius"/>
    </source>
</evidence>
<comment type="caution">
    <text evidence="2">The sequence shown here is derived from an EMBL/GenBank/DDBJ whole genome shotgun (WGS) entry which is preliminary data.</text>
</comment>
<protein>
    <submittedName>
        <fullName evidence="2">Uncharacterized protein</fullName>
    </submittedName>
</protein>
<keyword evidence="1" id="KW-1133">Transmembrane helix</keyword>
<dbReference type="EMBL" id="JAPWDV010000003">
    <property type="protein sequence ID" value="KAJ6217438.1"/>
    <property type="molecule type" value="Genomic_DNA"/>
</dbReference>
<name>A0A9Q0M2C9_BLOTA</name>
<dbReference type="AlphaFoldDB" id="A0A9Q0M2C9"/>
<feature type="transmembrane region" description="Helical" evidence="1">
    <location>
        <begin position="907"/>
        <end position="934"/>
    </location>
</feature>
<evidence type="ECO:0000313" key="3">
    <source>
        <dbReference type="Proteomes" id="UP001142055"/>
    </source>
</evidence>
<keyword evidence="1" id="KW-0472">Membrane</keyword>